<feature type="region of interest" description="Disordered" evidence="1">
    <location>
        <begin position="48"/>
        <end position="74"/>
    </location>
</feature>
<accession>A0A843TVZ4</accession>
<sequence length="74" mass="8355">NISPNHVNLGRGNHTESADHGDWKLCSTRRENSCPDIGIAYVSTIRNRQSERVDRTPISRNSCRGQNSTAERVY</sequence>
<feature type="compositionally biased region" description="Basic and acidic residues" evidence="1">
    <location>
        <begin position="48"/>
        <end position="57"/>
    </location>
</feature>
<comment type="caution">
    <text evidence="2">The sequence shown here is derived from an EMBL/GenBank/DDBJ whole genome shotgun (WGS) entry which is preliminary data.</text>
</comment>
<dbReference type="Proteomes" id="UP000652761">
    <property type="component" value="Unassembled WGS sequence"/>
</dbReference>
<feature type="non-terminal residue" evidence="2">
    <location>
        <position position="1"/>
    </location>
</feature>
<evidence type="ECO:0000313" key="3">
    <source>
        <dbReference type="Proteomes" id="UP000652761"/>
    </source>
</evidence>
<organism evidence="2 3">
    <name type="scientific">Colocasia esculenta</name>
    <name type="common">Wild taro</name>
    <name type="synonym">Arum esculentum</name>
    <dbReference type="NCBI Taxonomy" id="4460"/>
    <lineage>
        <taxon>Eukaryota</taxon>
        <taxon>Viridiplantae</taxon>
        <taxon>Streptophyta</taxon>
        <taxon>Embryophyta</taxon>
        <taxon>Tracheophyta</taxon>
        <taxon>Spermatophyta</taxon>
        <taxon>Magnoliopsida</taxon>
        <taxon>Liliopsida</taxon>
        <taxon>Araceae</taxon>
        <taxon>Aroideae</taxon>
        <taxon>Colocasieae</taxon>
        <taxon>Colocasia</taxon>
    </lineage>
</organism>
<proteinExistence type="predicted"/>
<reference evidence="2" key="1">
    <citation type="submission" date="2017-07" db="EMBL/GenBank/DDBJ databases">
        <title>Taro Niue Genome Assembly and Annotation.</title>
        <authorList>
            <person name="Atibalentja N."/>
            <person name="Keating K."/>
            <person name="Fields C.J."/>
        </authorList>
    </citation>
    <scope>NUCLEOTIDE SEQUENCE</scope>
    <source>
        <strain evidence="2">Niue_2</strain>
        <tissue evidence="2">Leaf</tissue>
    </source>
</reference>
<protein>
    <submittedName>
        <fullName evidence="2">Uncharacterized protein</fullName>
    </submittedName>
</protein>
<dbReference type="AlphaFoldDB" id="A0A843TVZ4"/>
<evidence type="ECO:0000256" key="1">
    <source>
        <dbReference type="SAM" id="MobiDB-lite"/>
    </source>
</evidence>
<evidence type="ECO:0000313" key="2">
    <source>
        <dbReference type="EMBL" id="MQL73680.1"/>
    </source>
</evidence>
<feature type="compositionally biased region" description="Polar residues" evidence="1">
    <location>
        <begin position="58"/>
        <end position="74"/>
    </location>
</feature>
<feature type="non-terminal residue" evidence="2">
    <location>
        <position position="74"/>
    </location>
</feature>
<gene>
    <name evidence="2" type="ORF">Taro_006012</name>
</gene>
<feature type="region of interest" description="Disordered" evidence="1">
    <location>
        <begin position="1"/>
        <end position="20"/>
    </location>
</feature>
<keyword evidence="3" id="KW-1185">Reference proteome</keyword>
<dbReference type="EMBL" id="NMUH01000176">
    <property type="protein sequence ID" value="MQL73680.1"/>
    <property type="molecule type" value="Genomic_DNA"/>
</dbReference>
<name>A0A843TVZ4_COLES</name>